<proteinExistence type="predicted"/>
<dbReference type="RefSeq" id="XP_032822780.1">
    <property type="nucleotide sequence ID" value="XM_032966889.1"/>
</dbReference>
<reference evidence="2" key="1">
    <citation type="submission" date="2025-08" db="UniProtKB">
        <authorList>
            <consortium name="RefSeq"/>
        </authorList>
    </citation>
    <scope>IDENTIFICATION</scope>
    <source>
        <tissue evidence="2">Sperm</tissue>
    </source>
</reference>
<dbReference type="PANTHER" id="PTHR15593:SF3">
    <property type="entry name" value="PROTEIN DDB_G0292252-RELATED"/>
    <property type="match status" value="1"/>
</dbReference>
<organism evidence="1 2">
    <name type="scientific">Petromyzon marinus</name>
    <name type="common">Sea lamprey</name>
    <dbReference type="NCBI Taxonomy" id="7757"/>
    <lineage>
        <taxon>Eukaryota</taxon>
        <taxon>Metazoa</taxon>
        <taxon>Chordata</taxon>
        <taxon>Craniata</taxon>
        <taxon>Vertebrata</taxon>
        <taxon>Cyclostomata</taxon>
        <taxon>Hyperoartia</taxon>
        <taxon>Petromyzontiformes</taxon>
        <taxon>Petromyzontidae</taxon>
        <taxon>Petromyzon</taxon>
    </lineage>
</organism>
<gene>
    <name evidence="2" type="primary">LOC116949508</name>
</gene>
<dbReference type="Pfam" id="PF10486">
    <property type="entry name" value="PI3K_1B_p101"/>
    <property type="match status" value="2"/>
</dbReference>
<dbReference type="AlphaFoldDB" id="A0AAJ7TTL7"/>
<dbReference type="GO" id="GO:0007186">
    <property type="term" value="P:G protein-coupled receptor signaling pathway"/>
    <property type="evidence" value="ECO:0007669"/>
    <property type="project" value="TreeGrafter"/>
</dbReference>
<dbReference type="InterPro" id="IPR019522">
    <property type="entry name" value="PIK3R5/6"/>
</dbReference>
<evidence type="ECO:0000313" key="1">
    <source>
        <dbReference type="Proteomes" id="UP001318040"/>
    </source>
</evidence>
<evidence type="ECO:0000313" key="2">
    <source>
        <dbReference type="RefSeq" id="XP_032822780.1"/>
    </source>
</evidence>
<keyword evidence="1" id="KW-1185">Reference proteome</keyword>
<accession>A0AAJ7TTL7</accession>
<name>A0AAJ7TTL7_PETMA</name>
<dbReference type="GO" id="GO:0005944">
    <property type="term" value="C:phosphatidylinositol 3-kinase complex, class IB"/>
    <property type="evidence" value="ECO:0007669"/>
    <property type="project" value="InterPro"/>
</dbReference>
<dbReference type="Proteomes" id="UP001318040">
    <property type="component" value="Chromosome 37"/>
</dbReference>
<sequence>MSHFVEQDGQRDKVAAPLMLMLMCTIAQAPHVTDEVLTRAYRVCVGFITRPRHVAAFTKSVLQFISTERRAPGIFHQRMIISEQNLHISSFPTVAKTRTVVLLVPGLVSENLVGRLMEEEEKGHSMDEASLKQAWHCQILKHTFQAVLGPTINARDLHKHLSNQERKVRGWLEHVAGLMESTARRGARESLHDLKSQLLALYLQEIKPAKADGSRLCAADSMADCKLLLGAVPKPDIHYKAWCGNNSLENMLGDISSSDTDPSTPWKQSVVPPKTRMVKNQKYSIQRKNGIRDRSRSAINTTCESASYPNTGTRLADSERFRITAAGRNGQSEDSVSLPACTVRMVVIGDDRTVAQLAREYHALRKKEGRQINLCSAGLELRLFYIPVQCEPTTNLSPSSPRNNAKKDAAALAAEFGDRLRVGQFLGKSDAWYRQNIQQLGRIMTNLLSIPKGSPVQTSGRDMLITDIMCDYMRMAHVVAPLPLYSARFEMASGEQAEEVFVTQLEIRDCKRSPDATVPRKAALPDEKEALLFEIQYTKVPVCTPMSAMLVKMSKFLTAIKIEAITADGTDAGGLTVTFMETSNAKGRRSNDKIPQTIARVNSITLSAPRDGRFTACFDEGPTFENIKRCKVIPCPKPSSAKEMPHHLLMGNAPANQLTLPIRIFCPAL</sequence>
<dbReference type="GO" id="GO:0046935">
    <property type="term" value="F:1-phosphatidylinositol-3-kinase regulator activity"/>
    <property type="evidence" value="ECO:0007669"/>
    <property type="project" value="InterPro"/>
</dbReference>
<dbReference type="KEGG" id="pmrn:116949508"/>
<protein>
    <submittedName>
        <fullName evidence="2">Phosphoinositide 3-kinase regulatory subunit 6-like</fullName>
    </submittedName>
</protein>
<dbReference type="PANTHER" id="PTHR15593">
    <property type="entry name" value="PHOSPHATIDYLINOSITOL 3-KINASE REGULATORY SUBUNIT"/>
    <property type="match status" value="1"/>
</dbReference>